<dbReference type="Pfam" id="PF03732">
    <property type="entry name" value="Retrotrans_gag"/>
    <property type="match status" value="1"/>
</dbReference>
<evidence type="ECO:0000259" key="1">
    <source>
        <dbReference type="Pfam" id="PF03732"/>
    </source>
</evidence>
<reference evidence="3" key="1">
    <citation type="journal article" date="2012" name="Science">
        <title>The Paleozoic origin of enzymatic lignin decomposition reconstructed from 31 fungal genomes.</title>
        <authorList>
            <person name="Floudas D."/>
            <person name="Binder M."/>
            <person name="Riley R."/>
            <person name="Barry K."/>
            <person name="Blanchette R.A."/>
            <person name="Henrissat B."/>
            <person name="Martinez A.T."/>
            <person name="Otillar R."/>
            <person name="Spatafora J.W."/>
            <person name="Yadav J.S."/>
            <person name="Aerts A."/>
            <person name="Benoit I."/>
            <person name="Boyd A."/>
            <person name="Carlson A."/>
            <person name="Copeland A."/>
            <person name="Coutinho P.M."/>
            <person name="de Vries R.P."/>
            <person name="Ferreira P."/>
            <person name="Findley K."/>
            <person name="Foster B."/>
            <person name="Gaskell J."/>
            <person name="Glotzer D."/>
            <person name="Gorecki P."/>
            <person name="Heitman J."/>
            <person name="Hesse C."/>
            <person name="Hori C."/>
            <person name="Igarashi K."/>
            <person name="Jurgens J.A."/>
            <person name="Kallen N."/>
            <person name="Kersten P."/>
            <person name="Kohler A."/>
            <person name="Kuees U."/>
            <person name="Kumar T.K.A."/>
            <person name="Kuo A."/>
            <person name="LaButti K."/>
            <person name="Larrondo L.F."/>
            <person name="Lindquist E."/>
            <person name="Ling A."/>
            <person name="Lombard V."/>
            <person name="Lucas S."/>
            <person name="Lundell T."/>
            <person name="Martin R."/>
            <person name="McLaughlin D.J."/>
            <person name="Morgenstern I."/>
            <person name="Morin E."/>
            <person name="Murat C."/>
            <person name="Nagy L.G."/>
            <person name="Nolan M."/>
            <person name="Ohm R.A."/>
            <person name="Patyshakuliyeva A."/>
            <person name="Rokas A."/>
            <person name="Ruiz-Duenas F.J."/>
            <person name="Sabat G."/>
            <person name="Salamov A."/>
            <person name="Samejima M."/>
            <person name="Schmutz J."/>
            <person name="Slot J.C."/>
            <person name="St John F."/>
            <person name="Stenlid J."/>
            <person name="Sun H."/>
            <person name="Sun S."/>
            <person name="Syed K."/>
            <person name="Tsang A."/>
            <person name="Wiebenga A."/>
            <person name="Young D."/>
            <person name="Pisabarro A."/>
            <person name="Eastwood D.C."/>
            <person name="Martin F."/>
            <person name="Cullen D."/>
            <person name="Grigoriev I.V."/>
            <person name="Hibbett D.S."/>
        </authorList>
    </citation>
    <scope>NUCLEOTIDE SEQUENCE [LARGE SCALE GENOMIC DNA]</scope>
    <source>
        <strain evidence="3">FP-101664</strain>
    </source>
</reference>
<dbReference type="OMA" id="HEMFNAC"/>
<gene>
    <name evidence="2" type="ORF">TRAVEDRAFT_85474</name>
</gene>
<dbReference type="KEGG" id="tvs:TRAVEDRAFT_85474"/>
<dbReference type="InterPro" id="IPR005162">
    <property type="entry name" value="Retrotrans_gag_dom"/>
</dbReference>
<evidence type="ECO:0000313" key="2">
    <source>
        <dbReference type="EMBL" id="EIW51848.1"/>
    </source>
</evidence>
<dbReference type="OrthoDB" id="2796815at2759"/>
<proteinExistence type="predicted"/>
<dbReference type="Proteomes" id="UP000054317">
    <property type="component" value="Unassembled WGS sequence"/>
</dbReference>
<sequence length="156" mass="18155">ILKPRDPDVYDGTPDVQKFNKFLHDITEYIDGYNIPPERQASTVSHFLSKRADACYIATCSEAPWEWTLKDVLVEIFNYCFPIDFRQRTREKLNSVIQGDRTVREFVHELQGLFLLLGHMSEETKIEKLWYGLRPSLQGELYRAKLNPATASWASV</sequence>
<keyword evidence="3" id="KW-1185">Reference proteome</keyword>
<organism evidence="2 3">
    <name type="scientific">Trametes versicolor (strain FP-101664)</name>
    <name type="common">White-rot fungus</name>
    <name type="synonym">Coriolus versicolor</name>
    <dbReference type="NCBI Taxonomy" id="717944"/>
    <lineage>
        <taxon>Eukaryota</taxon>
        <taxon>Fungi</taxon>
        <taxon>Dikarya</taxon>
        <taxon>Basidiomycota</taxon>
        <taxon>Agaricomycotina</taxon>
        <taxon>Agaricomycetes</taxon>
        <taxon>Polyporales</taxon>
        <taxon>Polyporaceae</taxon>
        <taxon>Trametes</taxon>
    </lineage>
</organism>
<accession>R7S757</accession>
<feature type="non-terminal residue" evidence="2">
    <location>
        <position position="156"/>
    </location>
</feature>
<feature type="non-terminal residue" evidence="2">
    <location>
        <position position="1"/>
    </location>
</feature>
<feature type="domain" description="Retrotransposon gag" evidence="1">
    <location>
        <begin position="84"/>
        <end position="135"/>
    </location>
</feature>
<dbReference type="AlphaFoldDB" id="R7S757"/>
<name>R7S757_TRAVS</name>
<dbReference type="RefSeq" id="XP_008045386.1">
    <property type="nucleotide sequence ID" value="XM_008047195.1"/>
</dbReference>
<evidence type="ECO:0000313" key="3">
    <source>
        <dbReference type="Proteomes" id="UP000054317"/>
    </source>
</evidence>
<dbReference type="EMBL" id="JH711798">
    <property type="protein sequence ID" value="EIW51848.1"/>
    <property type="molecule type" value="Genomic_DNA"/>
</dbReference>
<dbReference type="GeneID" id="19420588"/>
<protein>
    <recommendedName>
        <fullName evidence="1">Retrotransposon gag domain-containing protein</fullName>
    </recommendedName>
</protein>